<dbReference type="EMBL" id="AMCI01005612">
    <property type="protein sequence ID" value="EJW95777.1"/>
    <property type="molecule type" value="Genomic_DNA"/>
</dbReference>
<organism evidence="1">
    <name type="scientific">gut metagenome</name>
    <dbReference type="NCBI Taxonomy" id="749906"/>
    <lineage>
        <taxon>unclassified sequences</taxon>
        <taxon>metagenomes</taxon>
        <taxon>organismal metagenomes</taxon>
    </lineage>
</organism>
<sequence>MCSPTVLLRIEFTATACYHTASELLPHFSTLTEKIPAVYLCCTCPRVTPGGRYPLFLPYGARTFLIRRFSPCARDCSACSFHYCTKFSSLSQY</sequence>
<evidence type="ECO:0000313" key="1">
    <source>
        <dbReference type="EMBL" id="EJW95777.1"/>
    </source>
</evidence>
<protein>
    <submittedName>
        <fullName evidence="1">Uncharacterized protein</fullName>
    </submittedName>
</protein>
<comment type="caution">
    <text evidence="1">The sequence shown here is derived from an EMBL/GenBank/DDBJ whole genome shotgun (WGS) entry which is preliminary data.</text>
</comment>
<dbReference type="AntiFam" id="ANF00041">
    <property type="entry name" value="Antisense to RNaseP"/>
</dbReference>
<name>J9G1T9_9ZZZZ</name>
<proteinExistence type="predicted"/>
<dbReference type="AlphaFoldDB" id="J9G1T9"/>
<reference evidence="1" key="1">
    <citation type="journal article" date="2012" name="PLoS ONE">
        <title>Gene sets for utilization of primary and secondary nutrition supplies in the distal gut of endangered iberian lynx.</title>
        <authorList>
            <person name="Alcaide M."/>
            <person name="Messina E."/>
            <person name="Richter M."/>
            <person name="Bargiela R."/>
            <person name="Peplies J."/>
            <person name="Huws S.A."/>
            <person name="Newbold C.J."/>
            <person name="Golyshin P.N."/>
            <person name="Simon M.A."/>
            <person name="Lopez G."/>
            <person name="Yakimov M.M."/>
            <person name="Ferrer M."/>
        </authorList>
    </citation>
    <scope>NUCLEOTIDE SEQUENCE</scope>
</reference>
<gene>
    <name evidence="1" type="ORF">EVA_16115</name>
</gene>
<accession>J9G1T9</accession>